<dbReference type="InterPro" id="IPR049704">
    <property type="entry name" value="Aminotrans_3_PPA_site"/>
</dbReference>
<keyword evidence="7" id="KW-1185">Reference proteome</keyword>
<dbReference type="InterPro" id="IPR015421">
    <property type="entry name" value="PyrdxlP-dep_Trfase_major"/>
</dbReference>
<keyword evidence="1 5" id="KW-0032">Aminotransferase</keyword>
<keyword evidence="3 5" id="KW-0808">Transferase</keyword>
<dbReference type="PANTHER" id="PTHR11986:SF79">
    <property type="entry name" value="ACETYLORNITHINE AMINOTRANSFERASE, MITOCHONDRIAL"/>
    <property type="match status" value="1"/>
</dbReference>
<dbReference type="InterPro" id="IPR015424">
    <property type="entry name" value="PyrdxlP-dep_Trfase"/>
</dbReference>
<feature type="binding site" evidence="5">
    <location>
        <position position="283"/>
    </location>
    <ligand>
        <name>pyridoxal 5'-phosphate</name>
        <dbReference type="ChEBI" id="CHEBI:597326"/>
    </ligand>
</feature>
<evidence type="ECO:0000256" key="4">
    <source>
        <dbReference type="ARBA" id="ARBA00022898"/>
    </source>
</evidence>
<feature type="binding site" evidence="5">
    <location>
        <begin position="225"/>
        <end position="228"/>
    </location>
    <ligand>
        <name>pyridoxal 5'-phosphate</name>
        <dbReference type="ChEBI" id="CHEBI:597326"/>
    </ligand>
</feature>
<feature type="binding site" evidence="5">
    <location>
        <position position="282"/>
    </location>
    <ligand>
        <name>N(2)-acetyl-L-ornithine</name>
        <dbReference type="ChEBI" id="CHEBI:57805"/>
    </ligand>
</feature>
<comment type="subcellular location">
    <subcellularLocation>
        <location evidence="5">Cytoplasm</location>
    </subcellularLocation>
</comment>
<dbReference type="RefSeq" id="WP_134375098.1">
    <property type="nucleotide sequence ID" value="NZ_SOGO01000040.1"/>
</dbReference>
<comment type="caution">
    <text evidence="6">The sequence shown here is derived from an EMBL/GenBank/DDBJ whole genome shotgun (WGS) entry which is preliminary data.</text>
</comment>
<dbReference type="CDD" id="cd00610">
    <property type="entry name" value="OAT_like"/>
    <property type="match status" value="1"/>
</dbReference>
<dbReference type="Pfam" id="PF00202">
    <property type="entry name" value="Aminotran_3"/>
    <property type="match status" value="1"/>
</dbReference>
<gene>
    <name evidence="5" type="primary">argD</name>
    <name evidence="6" type="ORF">E3T25_14610</name>
</gene>
<comment type="cofactor">
    <cofactor evidence="5">
        <name>pyridoxal 5'-phosphate</name>
        <dbReference type="ChEBI" id="CHEBI:597326"/>
    </cofactor>
    <text evidence="5">Binds 1 pyridoxal phosphate per subunit.</text>
</comment>
<dbReference type="Gene3D" id="3.90.1150.10">
    <property type="entry name" value="Aspartate Aminotransferase, domain 1"/>
    <property type="match status" value="1"/>
</dbReference>
<evidence type="ECO:0000256" key="2">
    <source>
        <dbReference type="ARBA" id="ARBA00022605"/>
    </source>
</evidence>
<dbReference type="NCBIfam" id="NF002325">
    <property type="entry name" value="PRK01278.1"/>
    <property type="match status" value="1"/>
</dbReference>
<comment type="pathway">
    <text evidence="5">Amino-acid biosynthesis; L-arginine biosynthesis; N(2)-acetyl-L-ornithine from L-glutamate: step 4/4.</text>
</comment>
<feature type="binding site" evidence="5">
    <location>
        <position position="141"/>
    </location>
    <ligand>
        <name>pyridoxal 5'-phosphate</name>
        <dbReference type="ChEBI" id="CHEBI:597326"/>
    </ligand>
</feature>
<dbReference type="InterPro" id="IPR015422">
    <property type="entry name" value="PyrdxlP-dep_Trfase_small"/>
</dbReference>
<evidence type="ECO:0000313" key="6">
    <source>
        <dbReference type="EMBL" id="TFC99541.1"/>
    </source>
</evidence>
<dbReference type="GO" id="GO:0003992">
    <property type="term" value="F:N2-acetyl-L-ornithine:2-oxoglutarate 5-aminotransferase activity"/>
    <property type="evidence" value="ECO:0007669"/>
    <property type="project" value="UniProtKB-EC"/>
</dbReference>
<feature type="modified residue" description="N6-(pyridoxal phosphate)lysine" evidence="5">
    <location>
        <position position="254"/>
    </location>
</feature>
<dbReference type="EC" id="2.6.1.11" evidence="5"/>
<keyword evidence="5" id="KW-0055">Arginine biosynthesis</keyword>
<feature type="binding site" evidence="5">
    <location>
        <position position="144"/>
    </location>
    <ligand>
        <name>N(2)-acetyl-L-ornithine</name>
        <dbReference type="ChEBI" id="CHEBI:57805"/>
    </ligand>
</feature>
<dbReference type="NCBIfam" id="NF002874">
    <property type="entry name" value="PRK03244.1"/>
    <property type="match status" value="1"/>
</dbReference>
<reference evidence="6 7" key="1">
    <citation type="submission" date="2019-03" db="EMBL/GenBank/DDBJ databases">
        <title>Genomics of glacier-inhabiting Cryobacterium strains.</title>
        <authorList>
            <person name="Liu Q."/>
            <person name="Xin Y.-H."/>
        </authorList>
    </citation>
    <scope>NUCLEOTIDE SEQUENCE [LARGE SCALE GENOMIC DNA]</scope>
    <source>
        <strain evidence="6 7">TMT2-16</strain>
    </source>
</reference>
<dbReference type="InterPro" id="IPR004636">
    <property type="entry name" value="AcOrn/SuccOrn_fam"/>
</dbReference>
<dbReference type="SUPFAM" id="SSF53383">
    <property type="entry name" value="PLP-dependent transferases"/>
    <property type="match status" value="1"/>
</dbReference>
<evidence type="ECO:0000256" key="1">
    <source>
        <dbReference type="ARBA" id="ARBA00022576"/>
    </source>
</evidence>
<keyword evidence="4 5" id="KW-0663">Pyridoxal phosphate</keyword>
<keyword evidence="5" id="KW-0963">Cytoplasm</keyword>
<comment type="subunit">
    <text evidence="5">Homodimer.</text>
</comment>
<dbReference type="Proteomes" id="UP000297851">
    <property type="component" value="Unassembled WGS sequence"/>
</dbReference>
<accession>A0ABY2J762</accession>
<dbReference type="NCBIfam" id="TIGR00707">
    <property type="entry name" value="argD"/>
    <property type="match status" value="1"/>
</dbReference>
<dbReference type="Gene3D" id="3.40.640.10">
    <property type="entry name" value="Type I PLP-dependent aspartate aminotransferase-like (Major domain)"/>
    <property type="match status" value="1"/>
</dbReference>
<feature type="binding site" evidence="5">
    <location>
        <begin position="111"/>
        <end position="112"/>
    </location>
    <ligand>
        <name>pyridoxal 5'-phosphate</name>
        <dbReference type="ChEBI" id="CHEBI:597326"/>
    </ligand>
</feature>
<dbReference type="PROSITE" id="PS00600">
    <property type="entry name" value="AA_TRANSFER_CLASS_3"/>
    <property type="match status" value="1"/>
</dbReference>
<evidence type="ECO:0000256" key="5">
    <source>
        <dbReference type="HAMAP-Rule" id="MF_01107"/>
    </source>
</evidence>
<dbReference type="PIRSF" id="PIRSF000521">
    <property type="entry name" value="Transaminase_4ab_Lys_Orn"/>
    <property type="match status" value="1"/>
</dbReference>
<name>A0ABY2J762_9MICO</name>
<evidence type="ECO:0000313" key="7">
    <source>
        <dbReference type="Proteomes" id="UP000297851"/>
    </source>
</evidence>
<sequence>MADSGTPDWRERFSAAMMHTIAPPLAMLVRGKGCYVWDDEGTKYLDFLAGIAVNSLGHAHPALVAAVTDQVGRLAHVSNYFASPPQLELAERLKHLTGAGQAGRVYFCNSGAEANEAAFKLARLNTDGGSRTRILSLHDSFHGRTMGALALSGKPAMREPFLPVPEGVEHIHATLEGLDAAIDETVAALFLEPVQGEAGVVDLPAGFLRHARELCTRNGVLLILDEVQTGAGRTGEWFAYQHDGIQPDALTLAKGIGGGLPIGALVTFGAASELFQRGQHGSTYAGNPLVTAAANAVLGAIEADGLVANAARRGEQLREILADFGSPLIGEVRGRGLLLGVGLTEPVATRLAAAAQSNGLIVNAANESTIRLAPPLIVGDDELADFECRFGLALASL</sequence>
<dbReference type="HAMAP" id="MF_01107">
    <property type="entry name" value="ArgD_aminotrans_3"/>
    <property type="match status" value="1"/>
</dbReference>
<evidence type="ECO:0000256" key="3">
    <source>
        <dbReference type="ARBA" id="ARBA00022679"/>
    </source>
</evidence>
<dbReference type="PANTHER" id="PTHR11986">
    <property type="entry name" value="AMINOTRANSFERASE CLASS III"/>
    <property type="match status" value="1"/>
</dbReference>
<proteinExistence type="inferred from homology"/>
<keyword evidence="2 5" id="KW-0028">Amino-acid biosynthesis</keyword>
<comment type="catalytic activity">
    <reaction evidence="5">
        <text>N(2)-acetyl-L-ornithine + 2-oxoglutarate = N-acetyl-L-glutamate 5-semialdehyde + L-glutamate</text>
        <dbReference type="Rhea" id="RHEA:18049"/>
        <dbReference type="ChEBI" id="CHEBI:16810"/>
        <dbReference type="ChEBI" id="CHEBI:29123"/>
        <dbReference type="ChEBI" id="CHEBI:29985"/>
        <dbReference type="ChEBI" id="CHEBI:57805"/>
        <dbReference type="EC" id="2.6.1.11"/>
    </reaction>
</comment>
<dbReference type="InterPro" id="IPR050103">
    <property type="entry name" value="Class-III_PLP-dep_AT"/>
</dbReference>
<comment type="miscellaneous">
    <text evidence="5">May also have succinyldiaminopimelate aminotransferase activity, thus carrying out the corresponding step in lysine biosynthesis.</text>
</comment>
<dbReference type="EMBL" id="SOGO01000040">
    <property type="protein sequence ID" value="TFC99541.1"/>
    <property type="molecule type" value="Genomic_DNA"/>
</dbReference>
<organism evidence="6 7">
    <name type="scientific">Cryobacterium sandaracinum</name>
    <dbReference type="NCBI Taxonomy" id="1259247"/>
    <lineage>
        <taxon>Bacteria</taxon>
        <taxon>Bacillati</taxon>
        <taxon>Actinomycetota</taxon>
        <taxon>Actinomycetes</taxon>
        <taxon>Micrococcales</taxon>
        <taxon>Microbacteriaceae</taxon>
        <taxon>Cryobacterium</taxon>
    </lineage>
</organism>
<protein>
    <recommendedName>
        <fullName evidence="5">Acetylornithine aminotransferase</fullName>
        <shortName evidence="5">ACOAT</shortName>
        <ecNumber evidence="5">2.6.1.11</ecNumber>
    </recommendedName>
</protein>
<dbReference type="InterPro" id="IPR005814">
    <property type="entry name" value="Aminotrans_3"/>
</dbReference>
<comment type="similarity">
    <text evidence="5">Belongs to the class-III pyridoxal-phosphate-dependent aminotransferase family. ArgD subfamily.</text>
</comment>